<evidence type="ECO:0000313" key="2">
    <source>
        <dbReference type="EnsemblMetazoa" id="XP_050512344.1"/>
    </source>
</evidence>
<dbReference type="RefSeq" id="XP_028145197.1">
    <property type="nucleotide sequence ID" value="XM_028289396.1"/>
</dbReference>
<dbReference type="AlphaFoldDB" id="A0A6P7GGY8"/>
<keyword evidence="1" id="KW-0732">Signal</keyword>
<accession>A0A6P7GGY8</accession>
<proteinExistence type="predicted"/>
<gene>
    <name evidence="4" type="primary">LOC114338785</name>
</gene>
<evidence type="ECO:0000313" key="3">
    <source>
        <dbReference type="Proteomes" id="UP001652700"/>
    </source>
</evidence>
<dbReference type="KEGG" id="dvv:114338785"/>
<dbReference type="EnsemblMetazoa" id="XM_050656387.1">
    <property type="protein sequence ID" value="XP_050512344.1"/>
    <property type="gene ID" value="LOC114338785"/>
</dbReference>
<organism evidence="4">
    <name type="scientific">Diabrotica virgifera virgifera</name>
    <name type="common">western corn rootworm</name>
    <dbReference type="NCBI Taxonomy" id="50390"/>
    <lineage>
        <taxon>Eukaryota</taxon>
        <taxon>Metazoa</taxon>
        <taxon>Ecdysozoa</taxon>
        <taxon>Arthropoda</taxon>
        <taxon>Hexapoda</taxon>
        <taxon>Insecta</taxon>
        <taxon>Pterygota</taxon>
        <taxon>Neoptera</taxon>
        <taxon>Endopterygota</taxon>
        <taxon>Coleoptera</taxon>
        <taxon>Polyphaga</taxon>
        <taxon>Cucujiformia</taxon>
        <taxon>Chrysomeloidea</taxon>
        <taxon>Chrysomelidae</taxon>
        <taxon>Galerucinae</taxon>
        <taxon>Diabroticina</taxon>
        <taxon>Diabroticites</taxon>
        <taxon>Diabrotica</taxon>
    </lineage>
</organism>
<dbReference type="InParanoid" id="A0A6P7GGY8"/>
<dbReference type="RefSeq" id="XP_050512344.1">
    <property type="nucleotide sequence ID" value="XM_050656387.1"/>
</dbReference>
<feature type="signal peptide" evidence="1">
    <location>
        <begin position="1"/>
        <end position="21"/>
    </location>
</feature>
<sequence>MMVPLFISMLLLFSILEVSDEKSISIPHKFKSDAIETHWPEEKRAVPVTLHEEDEPGYLRKQLLKFGEMASKIGNSVGSHASSITRAIDKVCEVVKTIIPVIAAVCHVGQFKFCMAEGDIPKDISIDLD</sequence>
<dbReference type="GeneID" id="114338785"/>
<protein>
    <submittedName>
        <fullName evidence="4">Uncharacterized protein LOC114338785</fullName>
    </submittedName>
</protein>
<reference evidence="4" key="1">
    <citation type="submission" date="2025-04" db="UniProtKB">
        <authorList>
            <consortium name="RefSeq"/>
        </authorList>
    </citation>
    <scope>IDENTIFICATION</scope>
    <source>
        <tissue evidence="4">Whole insect</tissue>
    </source>
</reference>
<evidence type="ECO:0000313" key="4">
    <source>
        <dbReference type="RefSeq" id="XP_028145197.1"/>
    </source>
</evidence>
<reference evidence="2" key="2">
    <citation type="submission" date="2025-05" db="UniProtKB">
        <authorList>
            <consortium name="EnsemblMetazoa"/>
        </authorList>
    </citation>
    <scope>IDENTIFICATION</scope>
</reference>
<dbReference type="OrthoDB" id="6699195at2759"/>
<keyword evidence="3" id="KW-1185">Reference proteome</keyword>
<evidence type="ECO:0000256" key="1">
    <source>
        <dbReference type="SAM" id="SignalP"/>
    </source>
</evidence>
<name>A0A6P7GGY8_DIAVI</name>
<dbReference type="Proteomes" id="UP001652700">
    <property type="component" value="Unplaced"/>
</dbReference>
<feature type="chain" id="PRO_5027655315" evidence="1">
    <location>
        <begin position="22"/>
        <end position="129"/>
    </location>
</feature>